<feature type="transmembrane region" description="Helical" evidence="1">
    <location>
        <begin position="239"/>
        <end position="257"/>
    </location>
</feature>
<dbReference type="InterPro" id="IPR007163">
    <property type="entry name" value="VCA0040-like"/>
</dbReference>
<feature type="transmembrane region" description="Helical" evidence="1">
    <location>
        <begin position="78"/>
        <end position="99"/>
    </location>
</feature>
<keyword evidence="1" id="KW-0812">Transmembrane</keyword>
<evidence type="ECO:0000313" key="3">
    <source>
        <dbReference type="Proteomes" id="UP001165092"/>
    </source>
</evidence>
<evidence type="ECO:0000313" key="2">
    <source>
        <dbReference type="EMBL" id="GLU47803.1"/>
    </source>
</evidence>
<feature type="transmembrane region" description="Helical" evidence="1">
    <location>
        <begin position="138"/>
        <end position="157"/>
    </location>
</feature>
<name>A0A9W6P680_9ACTN</name>
<comment type="caution">
    <text evidence="2">The sequence shown here is derived from an EMBL/GenBank/DDBJ whole genome shotgun (WGS) entry which is preliminary data.</text>
</comment>
<dbReference type="PANTHER" id="PTHR37308:SF1">
    <property type="entry name" value="POLYPRENYL-PHOSPHATE TRANSPORTER"/>
    <property type="match status" value="1"/>
</dbReference>
<dbReference type="Pfam" id="PF04018">
    <property type="entry name" value="VCA0040-like"/>
    <property type="match status" value="1"/>
</dbReference>
<dbReference type="PANTHER" id="PTHR37308">
    <property type="entry name" value="INTEGRAL MEMBRANE PROTEIN"/>
    <property type="match status" value="1"/>
</dbReference>
<feature type="transmembrane region" description="Helical" evidence="1">
    <location>
        <begin position="164"/>
        <end position="194"/>
    </location>
</feature>
<reference evidence="2" key="1">
    <citation type="submission" date="2023-02" db="EMBL/GenBank/DDBJ databases">
        <title>Nocardiopsis ansamitocini NBRC 112285.</title>
        <authorList>
            <person name="Ichikawa N."/>
            <person name="Sato H."/>
            <person name="Tonouchi N."/>
        </authorList>
    </citation>
    <scope>NUCLEOTIDE SEQUENCE</scope>
    <source>
        <strain evidence="2">NBRC 112285</strain>
    </source>
</reference>
<feature type="transmembrane region" description="Helical" evidence="1">
    <location>
        <begin position="269"/>
        <end position="290"/>
    </location>
</feature>
<sequence length="315" mass="33025">MANSPVTHLFNTVRGALIGTAEVVPGISGGTVALIVGVYEGLVKSAGHTISGIRLAVADLPRKQGLGRAKAEFGQADWTLILTVLAGMAVAVVLAARFVAPLVETYAIESYGLFFGLVLASLWVPYSMSGRRWGSYDYAVALLFAVIAFILTGVPPAHVEPVPLVVAVAAAVAICALVIPGMSGSFILLTFGLYGPTMNALNERDLGYIATFAAGAIVGLACFVKLLQWLLDNRRHMTLVIMTGVMAGSLRALWPWQDDARGLTLPTEAAAVTFGLMAVGFVVVVGIMVLEHLVKKPAPAAVESEPVDSGQHRSS</sequence>
<feature type="transmembrane region" description="Helical" evidence="1">
    <location>
        <begin position="106"/>
        <end position="126"/>
    </location>
</feature>
<proteinExistence type="predicted"/>
<organism evidence="2 3">
    <name type="scientific">Nocardiopsis ansamitocini</name>
    <dbReference type="NCBI Taxonomy" id="1670832"/>
    <lineage>
        <taxon>Bacteria</taxon>
        <taxon>Bacillati</taxon>
        <taxon>Actinomycetota</taxon>
        <taxon>Actinomycetes</taxon>
        <taxon>Streptosporangiales</taxon>
        <taxon>Nocardiopsidaceae</taxon>
        <taxon>Nocardiopsis</taxon>
    </lineage>
</organism>
<dbReference type="EMBL" id="BSQG01000003">
    <property type="protein sequence ID" value="GLU47803.1"/>
    <property type="molecule type" value="Genomic_DNA"/>
</dbReference>
<protein>
    <submittedName>
        <fullName evidence="2">DUF368 domain-containing protein</fullName>
    </submittedName>
</protein>
<dbReference type="Proteomes" id="UP001165092">
    <property type="component" value="Unassembled WGS sequence"/>
</dbReference>
<keyword evidence="1" id="KW-0472">Membrane</keyword>
<keyword evidence="3" id="KW-1185">Reference proteome</keyword>
<dbReference type="RefSeq" id="WP_285759068.1">
    <property type="nucleotide sequence ID" value="NZ_BSQG01000003.1"/>
</dbReference>
<dbReference type="AlphaFoldDB" id="A0A9W6P680"/>
<gene>
    <name evidence="2" type="ORF">Nans01_21540</name>
</gene>
<evidence type="ECO:0000256" key="1">
    <source>
        <dbReference type="SAM" id="Phobius"/>
    </source>
</evidence>
<feature type="transmembrane region" description="Helical" evidence="1">
    <location>
        <begin position="206"/>
        <end position="227"/>
    </location>
</feature>
<keyword evidence="1" id="KW-1133">Transmembrane helix</keyword>
<accession>A0A9W6P680</accession>